<proteinExistence type="predicted"/>
<organism evidence="14 15">
    <name type="scientific">Candida metapsilosis</name>
    <dbReference type="NCBI Taxonomy" id="273372"/>
    <lineage>
        <taxon>Eukaryota</taxon>
        <taxon>Fungi</taxon>
        <taxon>Dikarya</taxon>
        <taxon>Ascomycota</taxon>
        <taxon>Saccharomycotina</taxon>
        <taxon>Pichiomycetes</taxon>
        <taxon>Debaryomycetaceae</taxon>
        <taxon>Candida/Lodderomyces clade</taxon>
        <taxon>Candida</taxon>
    </lineage>
</organism>
<keyword evidence="10" id="KW-0472">Membrane</keyword>
<dbReference type="Pfam" id="PF13639">
    <property type="entry name" value="zf-RING_2"/>
    <property type="match status" value="1"/>
</dbReference>
<keyword evidence="8" id="KW-0862">Zinc</keyword>
<keyword evidence="6 11" id="KW-0863">Zinc-finger</keyword>
<keyword evidence="15" id="KW-1185">Reference proteome</keyword>
<evidence type="ECO:0000256" key="5">
    <source>
        <dbReference type="ARBA" id="ARBA00022723"/>
    </source>
</evidence>
<evidence type="ECO:0000259" key="13">
    <source>
        <dbReference type="PROSITE" id="PS50089"/>
    </source>
</evidence>
<evidence type="ECO:0000313" key="14">
    <source>
        <dbReference type="EMBL" id="KAG5422269.1"/>
    </source>
</evidence>
<comment type="pathway">
    <text evidence="2">Protein modification; protein ubiquitination.</text>
</comment>
<dbReference type="SUPFAM" id="SSF57850">
    <property type="entry name" value="RING/U-box"/>
    <property type="match status" value="1"/>
</dbReference>
<evidence type="ECO:0000256" key="10">
    <source>
        <dbReference type="ARBA" id="ARBA00023136"/>
    </source>
</evidence>
<dbReference type="GeneID" id="93649993"/>
<dbReference type="GO" id="GO:0016740">
    <property type="term" value="F:transferase activity"/>
    <property type="evidence" value="ECO:0007669"/>
    <property type="project" value="UniProtKB-KW"/>
</dbReference>
<name>A0A8H8DDR9_9ASCO</name>
<evidence type="ECO:0000256" key="7">
    <source>
        <dbReference type="ARBA" id="ARBA00022786"/>
    </source>
</evidence>
<feature type="compositionally biased region" description="Basic and acidic residues" evidence="12">
    <location>
        <begin position="1"/>
        <end position="10"/>
    </location>
</feature>
<feature type="region of interest" description="Disordered" evidence="12">
    <location>
        <begin position="1"/>
        <end position="25"/>
    </location>
</feature>
<dbReference type="AlphaFoldDB" id="A0A8H8DDR9"/>
<feature type="region of interest" description="Disordered" evidence="12">
    <location>
        <begin position="189"/>
        <end position="208"/>
    </location>
</feature>
<evidence type="ECO:0000256" key="4">
    <source>
        <dbReference type="ARBA" id="ARBA00022692"/>
    </source>
</evidence>
<evidence type="ECO:0000256" key="3">
    <source>
        <dbReference type="ARBA" id="ARBA00022679"/>
    </source>
</evidence>
<dbReference type="GO" id="GO:0008270">
    <property type="term" value="F:zinc ion binding"/>
    <property type="evidence" value="ECO:0007669"/>
    <property type="project" value="UniProtKB-KW"/>
</dbReference>
<dbReference type="PANTHER" id="PTHR45768">
    <property type="entry name" value="E3 UBIQUITIN-PROTEIN LIGASE RNF13-LIKE"/>
    <property type="match status" value="1"/>
</dbReference>
<dbReference type="Gene3D" id="3.30.40.10">
    <property type="entry name" value="Zinc/RING finger domain, C3HC4 (zinc finger)"/>
    <property type="match status" value="1"/>
</dbReference>
<dbReference type="OrthoDB" id="8062037at2759"/>
<feature type="domain" description="RING-type" evidence="13">
    <location>
        <begin position="122"/>
        <end position="170"/>
    </location>
</feature>
<sequence length="208" mass="23836">MSTYDEDHNITRAQPLQDSQRRGRNHETLSGIIDSFIHSHRTNHDNDNTLGSLDGGRFTESATSLESLSTALNQLRSMENSDIADSLLDILDSNPKQKGVNSEFLDTLERVPVSQLPDEEFCPICTNKFKDDRYPLIVKLPCGIKNSKHFFDLECIGPWLMTNSTCPMCRTNVLEVEENRRKRIEEEIRKAREEDSEEEAEEGWDIYG</sequence>
<dbReference type="InterPro" id="IPR001841">
    <property type="entry name" value="Znf_RING"/>
</dbReference>
<reference evidence="14 15" key="1">
    <citation type="submission" date="2020-12" db="EMBL/GenBank/DDBJ databases">
        <title>Effect of drift, selection, and recombination on the evolution of hybrid genomes in Candida yeast pathogens.</title>
        <authorList>
            <person name="Mixao V."/>
            <person name="Ksiezopolska E."/>
            <person name="Saus E."/>
            <person name="Boekhout T."/>
            <person name="Gacser A."/>
            <person name="Gabaldon T."/>
        </authorList>
    </citation>
    <scope>NUCLEOTIDE SEQUENCE [LARGE SCALE GENOMIC DNA]</scope>
    <source>
        <strain evidence="14 15">BP57</strain>
    </source>
</reference>
<evidence type="ECO:0000313" key="15">
    <source>
        <dbReference type="Proteomes" id="UP000669133"/>
    </source>
</evidence>
<keyword evidence="7" id="KW-0833">Ubl conjugation pathway</keyword>
<dbReference type="Proteomes" id="UP000669133">
    <property type="component" value="Unassembled WGS sequence"/>
</dbReference>
<keyword evidence="9" id="KW-1133">Transmembrane helix</keyword>
<keyword evidence="5" id="KW-0479">Metal-binding</keyword>
<keyword evidence="4" id="KW-0812">Transmembrane</keyword>
<evidence type="ECO:0000256" key="2">
    <source>
        <dbReference type="ARBA" id="ARBA00004906"/>
    </source>
</evidence>
<dbReference type="EMBL" id="JAEOAQ010000001">
    <property type="protein sequence ID" value="KAG5422269.1"/>
    <property type="molecule type" value="Genomic_DNA"/>
</dbReference>
<accession>A0A8H8DDR9</accession>
<comment type="subcellular location">
    <subcellularLocation>
        <location evidence="1">Membrane</location>
        <topology evidence="1">Single-pass membrane protein</topology>
    </subcellularLocation>
</comment>
<dbReference type="PANTHER" id="PTHR45768:SF18">
    <property type="entry name" value="RING-H2 FINGER PROTEIN ATL47-RELATED"/>
    <property type="match status" value="1"/>
</dbReference>
<protein>
    <recommendedName>
        <fullName evidence="13">RING-type domain-containing protein</fullName>
    </recommendedName>
</protein>
<dbReference type="RefSeq" id="XP_067551385.1">
    <property type="nucleotide sequence ID" value="XM_067690101.1"/>
</dbReference>
<dbReference type="InterPro" id="IPR013083">
    <property type="entry name" value="Znf_RING/FYVE/PHD"/>
</dbReference>
<keyword evidence="3" id="KW-0808">Transferase</keyword>
<evidence type="ECO:0000256" key="8">
    <source>
        <dbReference type="ARBA" id="ARBA00022833"/>
    </source>
</evidence>
<evidence type="ECO:0000256" key="1">
    <source>
        <dbReference type="ARBA" id="ARBA00004167"/>
    </source>
</evidence>
<evidence type="ECO:0000256" key="6">
    <source>
        <dbReference type="ARBA" id="ARBA00022771"/>
    </source>
</evidence>
<gene>
    <name evidence="14" type="ORF">I9W82_001364</name>
</gene>
<feature type="compositionally biased region" description="Acidic residues" evidence="12">
    <location>
        <begin position="194"/>
        <end position="208"/>
    </location>
</feature>
<evidence type="ECO:0000256" key="11">
    <source>
        <dbReference type="PROSITE-ProRule" id="PRU00175"/>
    </source>
</evidence>
<dbReference type="GO" id="GO:0016020">
    <property type="term" value="C:membrane"/>
    <property type="evidence" value="ECO:0007669"/>
    <property type="project" value="UniProtKB-SubCell"/>
</dbReference>
<evidence type="ECO:0000256" key="9">
    <source>
        <dbReference type="ARBA" id="ARBA00022989"/>
    </source>
</evidence>
<evidence type="ECO:0000256" key="12">
    <source>
        <dbReference type="SAM" id="MobiDB-lite"/>
    </source>
</evidence>
<comment type="caution">
    <text evidence="14">The sequence shown here is derived from an EMBL/GenBank/DDBJ whole genome shotgun (WGS) entry which is preliminary data.</text>
</comment>
<dbReference type="PROSITE" id="PS50089">
    <property type="entry name" value="ZF_RING_2"/>
    <property type="match status" value="1"/>
</dbReference>